<keyword evidence="10" id="KW-0573">Peptidoglycan synthesis</keyword>
<keyword evidence="8" id="KW-0378">Hydrolase</keyword>
<dbReference type="GO" id="GO:0009252">
    <property type="term" value="P:peptidoglycan biosynthetic process"/>
    <property type="evidence" value="ECO:0007669"/>
    <property type="project" value="UniProtKB-UniPathway"/>
</dbReference>
<proteinExistence type="inferred from homology"/>
<dbReference type="PANTHER" id="PTHR32282">
    <property type="entry name" value="BINDING PROTEIN TRANSPEPTIDASE, PUTATIVE-RELATED"/>
    <property type="match status" value="1"/>
</dbReference>
<comment type="pathway">
    <text evidence="1">Cell wall biogenesis; peptidoglycan biosynthesis.</text>
</comment>
<keyword evidence="9" id="KW-0133">Cell shape</keyword>
<keyword evidence="6" id="KW-0328">Glycosyltransferase</keyword>
<dbReference type="GO" id="GO:0071555">
    <property type="term" value="P:cell wall organization"/>
    <property type="evidence" value="ECO:0007669"/>
    <property type="project" value="UniProtKB-KW"/>
</dbReference>
<feature type="domain" description="Penicillin-binding protein transpeptidase" evidence="16">
    <location>
        <begin position="368"/>
        <end position="606"/>
    </location>
</feature>
<keyword evidence="19" id="KW-1185">Reference proteome</keyword>
<evidence type="ECO:0000313" key="19">
    <source>
        <dbReference type="Proteomes" id="UP000278398"/>
    </source>
</evidence>
<evidence type="ECO:0000256" key="5">
    <source>
        <dbReference type="ARBA" id="ARBA00022670"/>
    </source>
</evidence>
<dbReference type="InterPro" id="IPR050396">
    <property type="entry name" value="Glycosyltr_51/Transpeptidase"/>
</dbReference>
<name>A0A3R9ZV35_9HYPH</name>
<keyword evidence="4" id="KW-0121">Carboxypeptidase</keyword>
<comment type="catalytic activity">
    <reaction evidence="13">
        <text>Preferential cleavage: (Ac)2-L-Lys-D-Ala-|-D-Ala. Also transpeptidation of peptidyl-alanyl moieties that are N-acyl substituents of D-alanine.</text>
        <dbReference type="EC" id="3.4.16.4"/>
    </reaction>
</comment>
<evidence type="ECO:0000256" key="3">
    <source>
        <dbReference type="ARBA" id="ARBA00007739"/>
    </source>
</evidence>
<dbReference type="PANTHER" id="PTHR32282:SF33">
    <property type="entry name" value="PEPTIDOGLYCAN GLYCOSYLTRANSFERASE"/>
    <property type="match status" value="1"/>
</dbReference>
<evidence type="ECO:0000256" key="14">
    <source>
        <dbReference type="ARBA" id="ARBA00049902"/>
    </source>
</evidence>
<protein>
    <submittedName>
        <fullName evidence="18">PBP1A family penicillin-binding protein</fullName>
    </submittedName>
</protein>
<comment type="similarity">
    <text evidence="3">In the N-terminal section; belongs to the glycosyltransferase 51 family.</text>
</comment>
<dbReference type="FunFam" id="1.10.3810.10:FF:000001">
    <property type="entry name" value="Penicillin-binding protein 1A"/>
    <property type="match status" value="1"/>
</dbReference>
<keyword evidence="12" id="KW-0961">Cell wall biogenesis/degradation</keyword>
<evidence type="ECO:0000256" key="9">
    <source>
        <dbReference type="ARBA" id="ARBA00022960"/>
    </source>
</evidence>
<dbReference type="UniPathway" id="UPA00219"/>
<evidence type="ECO:0000256" key="2">
    <source>
        <dbReference type="ARBA" id="ARBA00007090"/>
    </source>
</evidence>
<evidence type="ECO:0000256" key="4">
    <source>
        <dbReference type="ARBA" id="ARBA00022645"/>
    </source>
</evidence>
<accession>A0A3R9ZV35</accession>
<dbReference type="RefSeq" id="WP_126702686.1">
    <property type="nucleotide sequence ID" value="NZ_RWKW01000169.1"/>
</dbReference>
<feature type="region of interest" description="Disordered" evidence="15">
    <location>
        <begin position="660"/>
        <end position="683"/>
    </location>
</feature>
<evidence type="ECO:0000259" key="16">
    <source>
        <dbReference type="Pfam" id="PF00905"/>
    </source>
</evidence>
<dbReference type="SUPFAM" id="SSF53955">
    <property type="entry name" value="Lysozyme-like"/>
    <property type="match status" value="1"/>
</dbReference>
<dbReference type="AlphaFoldDB" id="A0A3R9ZV35"/>
<evidence type="ECO:0000256" key="13">
    <source>
        <dbReference type="ARBA" id="ARBA00034000"/>
    </source>
</evidence>
<evidence type="ECO:0000256" key="6">
    <source>
        <dbReference type="ARBA" id="ARBA00022676"/>
    </source>
</evidence>
<evidence type="ECO:0000256" key="11">
    <source>
        <dbReference type="ARBA" id="ARBA00023268"/>
    </source>
</evidence>
<dbReference type="GO" id="GO:0009002">
    <property type="term" value="F:serine-type D-Ala-D-Ala carboxypeptidase activity"/>
    <property type="evidence" value="ECO:0007669"/>
    <property type="project" value="UniProtKB-EC"/>
</dbReference>
<dbReference type="GO" id="GO:0008955">
    <property type="term" value="F:peptidoglycan glycosyltransferase activity"/>
    <property type="evidence" value="ECO:0007669"/>
    <property type="project" value="UniProtKB-EC"/>
</dbReference>
<comment type="catalytic activity">
    <reaction evidence="14">
        <text>[GlcNAc-(1-&gt;4)-Mur2Ac(oyl-L-Ala-gamma-D-Glu-L-Lys-D-Ala-D-Ala)](n)-di-trans,octa-cis-undecaprenyl diphosphate + beta-D-GlcNAc-(1-&gt;4)-Mur2Ac(oyl-L-Ala-gamma-D-Glu-L-Lys-D-Ala-D-Ala)-di-trans,octa-cis-undecaprenyl diphosphate = [GlcNAc-(1-&gt;4)-Mur2Ac(oyl-L-Ala-gamma-D-Glu-L-Lys-D-Ala-D-Ala)](n+1)-di-trans,octa-cis-undecaprenyl diphosphate + di-trans,octa-cis-undecaprenyl diphosphate + H(+)</text>
        <dbReference type="Rhea" id="RHEA:23708"/>
        <dbReference type="Rhea" id="RHEA-COMP:9602"/>
        <dbReference type="Rhea" id="RHEA-COMP:9603"/>
        <dbReference type="ChEBI" id="CHEBI:15378"/>
        <dbReference type="ChEBI" id="CHEBI:58405"/>
        <dbReference type="ChEBI" id="CHEBI:60033"/>
        <dbReference type="ChEBI" id="CHEBI:78435"/>
        <dbReference type="EC" id="2.4.99.28"/>
    </reaction>
</comment>
<evidence type="ECO:0000313" key="18">
    <source>
        <dbReference type="EMBL" id="RST78960.1"/>
    </source>
</evidence>
<evidence type="ECO:0000259" key="17">
    <source>
        <dbReference type="Pfam" id="PF00912"/>
    </source>
</evidence>
<reference evidence="18 19" key="1">
    <citation type="submission" date="2018-12" db="EMBL/GenBank/DDBJ databases">
        <title>Mesorhizobium carbonis sp. nov., isolated from coal mine water.</title>
        <authorList>
            <person name="Xin W."/>
            <person name="Xu Z."/>
            <person name="Xiang F."/>
            <person name="Zhang J."/>
            <person name="Xi L."/>
            <person name="Liu J."/>
        </authorList>
    </citation>
    <scope>NUCLEOTIDE SEQUENCE [LARGE SCALE GENOMIC DNA]</scope>
    <source>
        <strain evidence="18 19">B2.3</strain>
    </source>
</reference>
<comment type="similarity">
    <text evidence="2">In the C-terminal section; belongs to the transpeptidase family.</text>
</comment>
<evidence type="ECO:0000256" key="1">
    <source>
        <dbReference type="ARBA" id="ARBA00004752"/>
    </source>
</evidence>
<feature type="domain" description="Glycosyl transferase family 51" evidence="17">
    <location>
        <begin position="116"/>
        <end position="281"/>
    </location>
</feature>
<dbReference type="Gene3D" id="3.40.710.10">
    <property type="entry name" value="DD-peptidase/beta-lactamase superfamily"/>
    <property type="match status" value="1"/>
</dbReference>
<dbReference type="Gene3D" id="1.10.3810.10">
    <property type="entry name" value="Biosynthetic peptidoglycan transglycosylase-like"/>
    <property type="match status" value="1"/>
</dbReference>
<dbReference type="InterPro" id="IPR023346">
    <property type="entry name" value="Lysozyme-like_dom_sf"/>
</dbReference>
<dbReference type="GO" id="GO:0006508">
    <property type="term" value="P:proteolysis"/>
    <property type="evidence" value="ECO:0007669"/>
    <property type="project" value="UniProtKB-KW"/>
</dbReference>
<dbReference type="EMBL" id="RWKW01000169">
    <property type="protein sequence ID" value="RST78960.1"/>
    <property type="molecule type" value="Genomic_DNA"/>
</dbReference>
<gene>
    <name evidence="18" type="ORF">EJC49_25270</name>
</gene>
<evidence type="ECO:0000256" key="15">
    <source>
        <dbReference type="SAM" id="MobiDB-lite"/>
    </source>
</evidence>
<dbReference type="OrthoDB" id="9766909at2"/>
<evidence type="ECO:0000256" key="7">
    <source>
        <dbReference type="ARBA" id="ARBA00022679"/>
    </source>
</evidence>
<dbReference type="SUPFAM" id="SSF56601">
    <property type="entry name" value="beta-lactamase/transpeptidase-like"/>
    <property type="match status" value="1"/>
</dbReference>
<dbReference type="InterPro" id="IPR001264">
    <property type="entry name" value="Glyco_trans_51"/>
</dbReference>
<organism evidence="18 19">
    <name type="scientific">Aquibium carbonis</name>
    <dbReference type="NCBI Taxonomy" id="2495581"/>
    <lineage>
        <taxon>Bacteria</taxon>
        <taxon>Pseudomonadati</taxon>
        <taxon>Pseudomonadota</taxon>
        <taxon>Alphaproteobacteria</taxon>
        <taxon>Hyphomicrobiales</taxon>
        <taxon>Phyllobacteriaceae</taxon>
        <taxon>Aquibium</taxon>
    </lineage>
</organism>
<evidence type="ECO:0000256" key="8">
    <source>
        <dbReference type="ARBA" id="ARBA00022801"/>
    </source>
</evidence>
<evidence type="ECO:0000256" key="12">
    <source>
        <dbReference type="ARBA" id="ARBA00023316"/>
    </source>
</evidence>
<dbReference type="GO" id="GO:0008360">
    <property type="term" value="P:regulation of cell shape"/>
    <property type="evidence" value="ECO:0007669"/>
    <property type="project" value="UniProtKB-KW"/>
</dbReference>
<dbReference type="Proteomes" id="UP000278398">
    <property type="component" value="Unassembled WGS sequence"/>
</dbReference>
<dbReference type="GO" id="GO:0030288">
    <property type="term" value="C:outer membrane-bounded periplasmic space"/>
    <property type="evidence" value="ECO:0007669"/>
    <property type="project" value="TreeGrafter"/>
</dbReference>
<keyword evidence="7" id="KW-0808">Transferase</keyword>
<dbReference type="InterPro" id="IPR001460">
    <property type="entry name" value="PCN-bd_Tpept"/>
</dbReference>
<dbReference type="Pfam" id="PF00905">
    <property type="entry name" value="Transpeptidase"/>
    <property type="match status" value="1"/>
</dbReference>
<sequence length="719" mass="78671">MENPFEPKDTRTPRAAKLLEIDAWLDSTLYDAGFFLRDRWERLTIFFRRFRVTGWRRAVVETASEGLTIGAAGSVVLLALAMPAFEETAGDWRAQADFAVTFLDRNGAEIGQRGLIQRDSVPVDEMPDVVVKAVLATEDRRFFSHWGIDFVGLARAMTENVRANSVVQGGSTLTQQLAKNLFLTNERTIERKIKEAFLAVWLEMNLTKTEILQLYLDRAYMGGGTFGIAAATDFYFGKGIKDVTLAEAAMLAGLFKAPARYAPHIDLPAARARANQVLTNMVEGGFLTEGQVLAARRQPADVVDRDGAKNPDYFLDWAFEEVKRLAPRRRGHALVARTTLDMGIQAAAEESLEFHLRQHGKDYGVRQGAIVVLDNDGSVRAIVGGRDYGLSQFNRATRAQRQTGSSFKAYVYATAMEKGFTPESVISDGPISWGNWSPKNYTRGYSGRMTLSTALIKSINTVPVRLAKDHLTIAPIKKLTEEMGVESPVFSDKTMVLGTSGMTVMDQATGYSVFANGGYAGTRHGILQLATHAGEVVWDWRRDAPAPKRVLSEQAVASMNAIMVQIPEVGTARRAALQGIRSAGKTGTTQAYKDAWYVGYTGNYTAAVWFGNDEFTPTRNMTGGSLPAMTWQRLMTVAHQNVELKPIPYIDKPFLDENGKTTGAPAIAQGPSPDDAPGAAEASPYLSARTTSLLRAMSDLFRGSPRLSASGASETLSSL</sequence>
<comment type="caution">
    <text evidence="18">The sequence shown here is derived from an EMBL/GenBank/DDBJ whole genome shotgun (WGS) entry which is preliminary data.</text>
</comment>
<dbReference type="InterPro" id="IPR036950">
    <property type="entry name" value="PBP_transglycosylase"/>
</dbReference>
<dbReference type="GO" id="GO:0008658">
    <property type="term" value="F:penicillin binding"/>
    <property type="evidence" value="ECO:0007669"/>
    <property type="project" value="InterPro"/>
</dbReference>
<dbReference type="NCBIfam" id="TIGR02074">
    <property type="entry name" value="PBP_1a_fam"/>
    <property type="match status" value="1"/>
</dbReference>
<dbReference type="InterPro" id="IPR012338">
    <property type="entry name" value="Beta-lactam/transpept-like"/>
</dbReference>
<dbReference type="Pfam" id="PF00912">
    <property type="entry name" value="Transgly"/>
    <property type="match status" value="1"/>
</dbReference>
<keyword evidence="11" id="KW-0511">Multifunctional enzyme</keyword>
<evidence type="ECO:0000256" key="10">
    <source>
        <dbReference type="ARBA" id="ARBA00022984"/>
    </source>
</evidence>
<keyword evidence="5" id="KW-0645">Protease</keyword>